<comment type="subcellular location">
    <subcellularLocation>
        <location evidence="1">Secreted</location>
    </subcellularLocation>
</comment>
<keyword evidence="5" id="KW-1015">Disulfide bond</keyword>
<dbReference type="PANTHER" id="PTHR11306:SF36">
    <property type="entry name" value="NIEMANN-PICK TYPE C-2C-RELATED"/>
    <property type="match status" value="1"/>
</dbReference>
<keyword evidence="3" id="KW-0964">Secreted</keyword>
<dbReference type="AlphaFoldDB" id="A0A4Q8K1F4"/>
<dbReference type="SUPFAM" id="SSF81296">
    <property type="entry name" value="E set domains"/>
    <property type="match status" value="1"/>
</dbReference>
<feature type="chain" id="PRO_5020866468" evidence="6">
    <location>
        <begin position="20"/>
        <end position="148"/>
    </location>
</feature>
<evidence type="ECO:0000256" key="1">
    <source>
        <dbReference type="ARBA" id="ARBA00004613"/>
    </source>
</evidence>
<dbReference type="InterPro" id="IPR003172">
    <property type="entry name" value="ML_dom"/>
</dbReference>
<dbReference type="EMBL" id="HAHH01000042">
    <property type="protein sequence ID" value="SNX33094.1"/>
    <property type="molecule type" value="Transcribed_RNA"/>
</dbReference>
<dbReference type="Pfam" id="PF02221">
    <property type="entry name" value="E1_DerP2_DerF2"/>
    <property type="match status" value="1"/>
</dbReference>
<evidence type="ECO:0000259" key="7">
    <source>
        <dbReference type="SMART" id="SM00737"/>
    </source>
</evidence>
<dbReference type="FunFam" id="2.60.40.770:FF:000001">
    <property type="entry name" value="NPC intracellular cholesterol transporter 2"/>
    <property type="match status" value="1"/>
</dbReference>
<feature type="domain" description="MD-2-related lipid-recognition" evidence="7">
    <location>
        <begin position="22"/>
        <end position="145"/>
    </location>
</feature>
<evidence type="ECO:0000313" key="8">
    <source>
        <dbReference type="EMBL" id="SNX33094.1"/>
    </source>
</evidence>
<reference evidence="8" key="1">
    <citation type="submission" date="2017-05" db="EMBL/GenBank/DDBJ databases">
        <authorList>
            <person name="QRISCLOUD D."/>
        </authorList>
    </citation>
    <scope>NUCLEOTIDE SEQUENCE</scope>
</reference>
<comment type="similarity">
    <text evidence="2">Belongs to the NPC2 family.</text>
</comment>
<evidence type="ECO:0000256" key="4">
    <source>
        <dbReference type="ARBA" id="ARBA00022729"/>
    </source>
</evidence>
<evidence type="ECO:0000256" key="2">
    <source>
        <dbReference type="ARBA" id="ARBA00006370"/>
    </source>
</evidence>
<dbReference type="GO" id="GO:0032367">
    <property type="term" value="P:intracellular cholesterol transport"/>
    <property type="evidence" value="ECO:0007669"/>
    <property type="project" value="InterPro"/>
</dbReference>
<keyword evidence="4 6" id="KW-0732">Signal</keyword>
<dbReference type="InterPro" id="IPR014756">
    <property type="entry name" value="Ig_E-set"/>
</dbReference>
<dbReference type="Gene3D" id="2.60.40.770">
    <property type="match status" value="1"/>
</dbReference>
<dbReference type="CDD" id="cd00916">
    <property type="entry name" value="Npc2_like"/>
    <property type="match status" value="1"/>
</dbReference>
<dbReference type="SMART" id="SM00737">
    <property type="entry name" value="ML"/>
    <property type="match status" value="1"/>
</dbReference>
<organism evidence="8">
    <name type="scientific">Deinopis subrufa</name>
    <name type="common">Rufous net-casting spider</name>
    <dbReference type="NCBI Taxonomy" id="1905329"/>
    <lineage>
        <taxon>Eukaryota</taxon>
        <taxon>Metazoa</taxon>
        <taxon>Ecdysozoa</taxon>
        <taxon>Arthropoda</taxon>
        <taxon>Chelicerata</taxon>
        <taxon>Arachnida</taxon>
        <taxon>Araneae</taxon>
        <taxon>Araneomorphae</taxon>
        <taxon>Entelegynae</taxon>
        <taxon>Deinopoidea</taxon>
        <taxon>Deinopidae</taxon>
        <taxon>Deinopis</taxon>
    </lineage>
</organism>
<name>A0A4Q8K1F4_DEISU</name>
<protein>
    <submittedName>
        <fullName evidence="8">U35-Deinotoxin-Dsu1a_1</fullName>
    </submittedName>
</protein>
<sequence>MNRFLASVVLCLLAASVHATSFTDCGSKTGQVTSVSVTDCPDGQDVCNLKRGTNAGITIVFGSKSESSSLMAVVHGVISNVPIPFPLPQPDACKSGVSCPLKNGQSYTYNNSLNVRNSYPPVSVTVRWQLKDSDSNDVVCIEIPSKIV</sequence>
<evidence type="ECO:0000256" key="3">
    <source>
        <dbReference type="ARBA" id="ARBA00022525"/>
    </source>
</evidence>
<dbReference type="InterPro" id="IPR033916">
    <property type="entry name" value="ML_Npc2-like"/>
</dbReference>
<feature type="signal peptide" evidence="6">
    <location>
        <begin position="1"/>
        <end position="19"/>
    </location>
</feature>
<dbReference type="GO" id="GO:0005576">
    <property type="term" value="C:extracellular region"/>
    <property type="evidence" value="ECO:0007669"/>
    <property type="project" value="UniProtKB-SubCell"/>
</dbReference>
<evidence type="ECO:0000256" key="6">
    <source>
        <dbReference type="SAM" id="SignalP"/>
    </source>
</evidence>
<dbReference type="InterPro" id="IPR039670">
    <property type="entry name" value="NPC2-like"/>
</dbReference>
<proteinExistence type="inferred from homology"/>
<accession>A0A4Q8K1F4</accession>
<dbReference type="PANTHER" id="PTHR11306">
    <property type="entry name" value="NIEMANN PICK TYPE C2 PROTEIN NPC2-RELATED"/>
    <property type="match status" value="1"/>
</dbReference>
<reference evidence="8" key="2">
    <citation type="submission" date="2019-05" db="EMBL/GenBank/DDBJ databases">
        <title>Unravelling the molecular evolution of spider venoms.</title>
        <authorList>
            <person name="Pineda S."/>
        </authorList>
    </citation>
    <scope>NUCLEOTIDE SEQUENCE</scope>
</reference>
<dbReference type="GO" id="GO:0032934">
    <property type="term" value="F:sterol binding"/>
    <property type="evidence" value="ECO:0007669"/>
    <property type="project" value="InterPro"/>
</dbReference>
<evidence type="ECO:0000256" key="5">
    <source>
        <dbReference type="ARBA" id="ARBA00023157"/>
    </source>
</evidence>